<sequence length="544" mass="58803">MPRPSVDYSLYLVTDSGLLPKNRSLAEQVERAIRGGVTVVQLREKKLSTAEFIKRGREIHEITRKYNVPLIINDRVDVALAVDAEGLHVGWDDCDVKTARELLGPDKIIGVSITNLDELSRLHGADCDYLGVGPIYATNTKPDHDPPLGISGLRDLLQRKNFEGLPSKIPIVVIGGVNTGNLQWIKWAASGEERMSIQGPAVVSAIISSEDPEDLCLSFRKLLTAPPAFAFSQHEFKLDDAAEVYTNISSILKNVHEHKSMIHHITNDVVKNFSANVCLAAGGSPIMSENIEETADLARINGAFVLNMGTASPDAHPLFFEAIRSNNQFGNPVVFDPVGAGASKLRRSTTAVILGAGYIDVIKGNEGEIRTVAGETVEMRGVDSVDTILDDEGESSKTKALLVSTVAQRHKNIVVMTGVTDWVSDGKSVIAISGGHMLQGVVTGTGCSLGTVIATMIANNRNCKFLSVIVAIIVYNYAAMRAAEGVEGPGSWAVAFIDWLFRLSGQSGMDALFRKPEFKELGMSLEIWGRDSEGNLGESKKVRL</sequence>
<evidence type="ECO:0000256" key="6">
    <source>
        <dbReference type="ARBA" id="ARBA00022679"/>
    </source>
</evidence>
<dbReference type="UniPathway" id="UPA00060">
    <property type="reaction ID" value="UER00139"/>
</dbReference>
<comment type="catalytic activity">
    <reaction evidence="13">
        <text>4-methyl-5-(2-phosphooxyethyl)-thiazole + 4-amino-2-methyl-5-(diphosphooxymethyl)pyrimidine + H(+) = thiamine phosphate + diphosphate</text>
        <dbReference type="Rhea" id="RHEA:22328"/>
        <dbReference type="ChEBI" id="CHEBI:15378"/>
        <dbReference type="ChEBI" id="CHEBI:33019"/>
        <dbReference type="ChEBI" id="CHEBI:37575"/>
        <dbReference type="ChEBI" id="CHEBI:57841"/>
        <dbReference type="ChEBI" id="CHEBI:58296"/>
        <dbReference type="EC" id="2.5.1.3"/>
    </reaction>
</comment>
<comment type="cofactor">
    <cofactor evidence="2">
        <name>Mg(2+)</name>
        <dbReference type="ChEBI" id="CHEBI:18420"/>
    </cofactor>
</comment>
<organism evidence="19 20">
    <name type="scientific">Ascodesmis nigricans</name>
    <dbReference type="NCBI Taxonomy" id="341454"/>
    <lineage>
        <taxon>Eukaryota</taxon>
        <taxon>Fungi</taxon>
        <taxon>Dikarya</taxon>
        <taxon>Ascomycota</taxon>
        <taxon>Pezizomycotina</taxon>
        <taxon>Pezizomycetes</taxon>
        <taxon>Pezizales</taxon>
        <taxon>Ascodesmidaceae</taxon>
        <taxon>Ascodesmis</taxon>
    </lineage>
</organism>
<keyword evidence="6" id="KW-0808">Transferase</keyword>
<comment type="catalytic activity">
    <reaction evidence="15">
        <text>2-[(2R,5Z)-2-carboxy-4-methylthiazol-5(2H)-ylidene]ethyl phosphate + 4-amino-2-methyl-5-(diphosphooxymethyl)pyrimidine + 2 H(+) = thiamine phosphate + CO2 + diphosphate</text>
        <dbReference type="Rhea" id="RHEA:47844"/>
        <dbReference type="ChEBI" id="CHEBI:15378"/>
        <dbReference type="ChEBI" id="CHEBI:16526"/>
        <dbReference type="ChEBI" id="CHEBI:33019"/>
        <dbReference type="ChEBI" id="CHEBI:37575"/>
        <dbReference type="ChEBI" id="CHEBI:57841"/>
        <dbReference type="ChEBI" id="CHEBI:62899"/>
        <dbReference type="EC" id="2.5.1.3"/>
    </reaction>
</comment>
<evidence type="ECO:0000256" key="10">
    <source>
        <dbReference type="ARBA" id="ARBA00022840"/>
    </source>
</evidence>
<evidence type="ECO:0000256" key="7">
    <source>
        <dbReference type="ARBA" id="ARBA00022723"/>
    </source>
</evidence>
<dbReference type="InterPro" id="IPR013785">
    <property type="entry name" value="Aldolase_TIM"/>
</dbReference>
<name>A0A4S2N8H6_9PEZI</name>
<feature type="domain" description="Thiamine phosphate synthase/TenI" evidence="18">
    <location>
        <begin position="10"/>
        <end position="206"/>
    </location>
</feature>
<evidence type="ECO:0000256" key="14">
    <source>
        <dbReference type="ARBA" id="ARBA00047851"/>
    </source>
</evidence>
<dbReference type="GO" id="GO:0004789">
    <property type="term" value="F:thiamine-phosphate diphosphorylase activity"/>
    <property type="evidence" value="ECO:0007669"/>
    <property type="project" value="UniProtKB-EC"/>
</dbReference>
<dbReference type="Pfam" id="PF02581">
    <property type="entry name" value="TMP-TENI"/>
    <property type="match status" value="1"/>
</dbReference>
<dbReference type="CDD" id="cd01170">
    <property type="entry name" value="THZ_kinase"/>
    <property type="match status" value="1"/>
</dbReference>
<evidence type="ECO:0000256" key="17">
    <source>
        <dbReference type="ARBA" id="ARBA00061283"/>
    </source>
</evidence>
<evidence type="ECO:0000256" key="12">
    <source>
        <dbReference type="ARBA" id="ARBA00022977"/>
    </source>
</evidence>
<dbReference type="GO" id="GO:0009228">
    <property type="term" value="P:thiamine biosynthetic process"/>
    <property type="evidence" value="ECO:0007669"/>
    <property type="project" value="UniProtKB-KW"/>
</dbReference>
<dbReference type="Pfam" id="PF02110">
    <property type="entry name" value="HK"/>
    <property type="match status" value="1"/>
</dbReference>
<dbReference type="HAMAP" id="MF_00097">
    <property type="entry name" value="TMP_synthase"/>
    <property type="match status" value="1"/>
</dbReference>
<dbReference type="GO" id="GO:0005737">
    <property type="term" value="C:cytoplasm"/>
    <property type="evidence" value="ECO:0007669"/>
    <property type="project" value="TreeGrafter"/>
</dbReference>
<dbReference type="PANTHER" id="PTHR20857:SF23">
    <property type="entry name" value="THIAMINE BIOSYNTHETIC BIFUNCTIONAL ENZYME"/>
    <property type="match status" value="1"/>
</dbReference>
<dbReference type="FunCoup" id="A0A4S2N8H6">
    <property type="interactions" value="116"/>
</dbReference>
<evidence type="ECO:0000256" key="1">
    <source>
        <dbReference type="ARBA" id="ARBA00001771"/>
    </source>
</evidence>
<dbReference type="PANTHER" id="PTHR20857">
    <property type="entry name" value="THIAMINE-PHOSPHATE PYROPHOSPHORYLASE"/>
    <property type="match status" value="1"/>
</dbReference>
<dbReference type="SUPFAM" id="SSF51391">
    <property type="entry name" value="Thiamin phosphate synthase"/>
    <property type="match status" value="1"/>
</dbReference>
<accession>A0A4S2N8H6</accession>
<evidence type="ECO:0000256" key="5">
    <source>
        <dbReference type="ARBA" id="ARBA00005165"/>
    </source>
</evidence>
<keyword evidence="20" id="KW-1185">Reference proteome</keyword>
<evidence type="ECO:0000256" key="2">
    <source>
        <dbReference type="ARBA" id="ARBA00001946"/>
    </source>
</evidence>
<dbReference type="InParanoid" id="A0A4S2N8H6"/>
<dbReference type="InterPro" id="IPR034291">
    <property type="entry name" value="TMP_synthase"/>
</dbReference>
<dbReference type="FunFam" id="3.20.20.70:FF:000104">
    <property type="entry name" value="Thiamine biosynthetic bifunctional enzyme"/>
    <property type="match status" value="1"/>
</dbReference>
<gene>
    <name evidence="19" type="ORF">EX30DRAFT_314748</name>
</gene>
<keyword evidence="7" id="KW-0479">Metal-binding</keyword>
<comment type="catalytic activity">
    <reaction evidence="14">
        <text>2-(2-carboxy-4-methylthiazol-5-yl)ethyl phosphate + 4-amino-2-methyl-5-(diphosphooxymethyl)pyrimidine + 2 H(+) = thiamine phosphate + CO2 + diphosphate</text>
        <dbReference type="Rhea" id="RHEA:47848"/>
        <dbReference type="ChEBI" id="CHEBI:15378"/>
        <dbReference type="ChEBI" id="CHEBI:16526"/>
        <dbReference type="ChEBI" id="CHEBI:33019"/>
        <dbReference type="ChEBI" id="CHEBI:37575"/>
        <dbReference type="ChEBI" id="CHEBI:57841"/>
        <dbReference type="ChEBI" id="CHEBI:62890"/>
        <dbReference type="EC" id="2.5.1.3"/>
    </reaction>
</comment>
<keyword evidence="11" id="KW-0460">Magnesium</keyword>
<evidence type="ECO:0000259" key="18">
    <source>
        <dbReference type="Pfam" id="PF02581"/>
    </source>
</evidence>
<proteinExistence type="inferred from homology"/>
<reference evidence="19 20" key="1">
    <citation type="submission" date="2019-04" db="EMBL/GenBank/DDBJ databases">
        <title>Comparative genomics and transcriptomics to analyze fruiting body development in filamentous ascomycetes.</title>
        <authorList>
            <consortium name="DOE Joint Genome Institute"/>
            <person name="Lutkenhaus R."/>
            <person name="Traeger S."/>
            <person name="Breuer J."/>
            <person name="Kuo A."/>
            <person name="Lipzen A."/>
            <person name="Pangilinan J."/>
            <person name="Dilworth D."/>
            <person name="Sandor L."/>
            <person name="Poggeler S."/>
            <person name="Barry K."/>
            <person name="Grigoriev I.V."/>
            <person name="Nowrousian M."/>
        </authorList>
    </citation>
    <scope>NUCLEOTIDE SEQUENCE [LARGE SCALE GENOMIC DNA]</scope>
    <source>
        <strain evidence="19 20">CBS 389.68</strain>
    </source>
</reference>
<dbReference type="NCBIfam" id="NF006830">
    <property type="entry name" value="PRK09355.1"/>
    <property type="match status" value="1"/>
</dbReference>
<dbReference type="OrthoDB" id="4994at2759"/>
<dbReference type="STRING" id="341454.A0A4S2N8H6"/>
<dbReference type="NCBIfam" id="TIGR00693">
    <property type="entry name" value="thiE"/>
    <property type="match status" value="1"/>
</dbReference>
<dbReference type="AlphaFoldDB" id="A0A4S2N8H6"/>
<evidence type="ECO:0000256" key="15">
    <source>
        <dbReference type="ARBA" id="ARBA00047883"/>
    </source>
</evidence>
<dbReference type="InterPro" id="IPR000417">
    <property type="entry name" value="Hyethyz_kinase"/>
</dbReference>
<evidence type="ECO:0000256" key="8">
    <source>
        <dbReference type="ARBA" id="ARBA00022741"/>
    </source>
</evidence>
<comment type="similarity">
    <text evidence="17">In the N-terminal section; belongs to the thiamine-phosphate synthase family.</text>
</comment>
<keyword evidence="10" id="KW-0067">ATP-binding</keyword>
<dbReference type="Gene3D" id="3.40.1190.20">
    <property type="match status" value="1"/>
</dbReference>
<evidence type="ECO:0000256" key="9">
    <source>
        <dbReference type="ARBA" id="ARBA00022777"/>
    </source>
</evidence>
<dbReference type="EMBL" id="ML220112">
    <property type="protein sequence ID" value="TGZ85593.1"/>
    <property type="molecule type" value="Genomic_DNA"/>
</dbReference>
<evidence type="ECO:0000256" key="4">
    <source>
        <dbReference type="ARBA" id="ARBA00004868"/>
    </source>
</evidence>
<dbReference type="NCBIfam" id="TIGR00694">
    <property type="entry name" value="thiM"/>
    <property type="match status" value="1"/>
</dbReference>
<keyword evidence="9" id="KW-0418">Kinase</keyword>
<dbReference type="InterPro" id="IPR029056">
    <property type="entry name" value="Ribokinase-like"/>
</dbReference>
<dbReference type="InterPro" id="IPR022998">
    <property type="entry name" value="ThiamineP_synth_TenI"/>
</dbReference>
<evidence type="ECO:0000256" key="16">
    <source>
        <dbReference type="ARBA" id="ARBA00061146"/>
    </source>
</evidence>
<comment type="pathway">
    <text evidence="5">Cofactor biosynthesis; thiamine diphosphate biosynthesis; thiamine phosphate from 4-amino-2-methyl-5-diphosphomethylpyrimidine and 4-methyl-5-(2-phosphoethyl)-thiazole: step 1/1.</text>
</comment>
<dbReference type="GO" id="GO:0000287">
    <property type="term" value="F:magnesium ion binding"/>
    <property type="evidence" value="ECO:0007669"/>
    <property type="project" value="InterPro"/>
</dbReference>
<comment type="similarity">
    <text evidence="16">In the C-terminal section; belongs to the Thz kinase family.</text>
</comment>
<keyword evidence="12" id="KW-0784">Thiamine biosynthesis</keyword>
<protein>
    <submittedName>
        <fullName evidence="19">TMP-TENI-domain-containing protein</fullName>
    </submittedName>
</protein>
<keyword evidence="8" id="KW-0547">Nucleotide-binding</keyword>
<comment type="function">
    <text evidence="3">Condenses 4-methyl-5-(beta-hydroxyethyl)thiazole monophosphate (THZ-P) and 2-methyl-4-amino-5-hydroxymethyl pyrimidine pyrophosphate (HMP-PP) to form thiamine monophosphate (TMP).</text>
</comment>
<evidence type="ECO:0000256" key="13">
    <source>
        <dbReference type="ARBA" id="ARBA00047334"/>
    </source>
</evidence>
<evidence type="ECO:0000256" key="3">
    <source>
        <dbReference type="ARBA" id="ARBA00003814"/>
    </source>
</evidence>
<comment type="pathway">
    <text evidence="4">Cofactor biosynthesis; thiamine diphosphate biosynthesis; 4-methyl-5-(2-phosphoethyl)-thiazole from 5-(2-hydroxyethyl)-4-methylthiazole: step 1/1.</text>
</comment>
<dbReference type="SUPFAM" id="SSF53613">
    <property type="entry name" value="Ribokinase-like"/>
    <property type="match status" value="1"/>
</dbReference>
<dbReference type="GO" id="GO:0004417">
    <property type="term" value="F:hydroxyethylthiazole kinase activity"/>
    <property type="evidence" value="ECO:0007669"/>
    <property type="project" value="UniProtKB-EC"/>
</dbReference>
<evidence type="ECO:0000256" key="11">
    <source>
        <dbReference type="ARBA" id="ARBA00022842"/>
    </source>
</evidence>
<dbReference type="Proteomes" id="UP000298138">
    <property type="component" value="Unassembled WGS sequence"/>
</dbReference>
<dbReference type="CDD" id="cd00564">
    <property type="entry name" value="TMP_TenI"/>
    <property type="match status" value="1"/>
</dbReference>
<dbReference type="Gene3D" id="3.20.20.70">
    <property type="entry name" value="Aldolase class I"/>
    <property type="match status" value="1"/>
</dbReference>
<evidence type="ECO:0000313" key="20">
    <source>
        <dbReference type="Proteomes" id="UP000298138"/>
    </source>
</evidence>
<dbReference type="PRINTS" id="PR01099">
    <property type="entry name" value="HYETHTZKNASE"/>
</dbReference>
<dbReference type="GO" id="GO:0005524">
    <property type="term" value="F:ATP binding"/>
    <property type="evidence" value="ECO:0007669"/>
    <property type="project" value="UniProtKB-KW"/>
</dbReference>
<dbReference type="GO" id="GO:0009229">
    <property type="term" value="P:thiamine diphosphate biosynthetic process"/>
    <property type="evidence" value="ECO:0007669"/>
    <property type="project" value="UniProtKB-UniPathway"/>
</dbReference>
<evidence type="ECO:0000313" key="19">
    <source>
        <dbReference type="EMBL" id="TGZ85593.1"/>
    </source>
</evidence>
<comment type="catalytic activity">
    <reaction evidence="1">
        <text>5-(2-hydroxyethyl)-4-methylthiazole + ATP = 4-methyl-5-(2-phosphooxyethyl)-thiazole + ADP + H(+)</text>
        <dbReference type="Rhea" id="RHEA:24212"/>
        <dbReference type="ChEBI" id="CHEBI:15378"/>
        <dbReference type="ChEBI" id="CHEBI:17957"/>
        <dbReference type="ChEBI" id="CHEBI:30616"/>
        <dbReference type="ChEBI" id="CHEBI:58296"/>
        <dbReference type="ChEBI" id="CHEBI:456216"/>
        <dbReference type="EC" id="2.7.1.50"/>
    </reaction>
</comment>
<dbReference type="InterPro" id="IPR036206">
    <property type="entry name" value="ThiamineP_synth_sf"/>
</dbReference>
<dbReference type="HAMAP" id="MF_00228">
    <property type="entry name" value="Thz_kinase"/>
    <property type="match status" value="1"/>
</dbReference>